<name>A0A1G9WGA7_9ACTN</name>
<feature type="region of interest" description="Disordered" evidence="1">
    <location>
        <begin position="752"/>
        <end position="782"/>
    </location>
</feature>
<keyword evidence="4" id="KW-1185">Reference proteome</keyword>
<dbReference type="AlphaFoldDB" id="A0A1G9WGA7"/>
<proteinExistence type="predicted"/>
<organism evidence="3 4">
    <name type="scientific">Geodermatophilus siccatus</name>
    <dbReference type="NCBI Taxonomy" id="1137991"/>
    <lineage>
        <taxon>Bacteria</taxon>
        <taxon>Bacillati</taxon>
        <taxon>Actinomycetota</taxon>
        <taxon>Actinomycetes</taxon>
        <taxon>Geodermatophilales</taxon>
        <taxon>Geodermatophilaceae</taxon>
        <taxon>Geodermatophilus</taxon>
    </lineage>
</organism>
<feature type="transmembrane region" description="Helical" evidence="2">
    <location>
        <begin position="719"/>
        <end position="740"/>
    </location>
</feature>
<feature type="region of interest" description="Disordered" evidence="1">
    <location>
        <begin position="339"/>
        <end position="365"/>
    </location>
</feature>
<evidence type="ECO:0008006" key="5">
    <source>
        <dbReference type="Google" id="ProtNLM"/>
    </source>
</evidence>
<accession>A0A1G9WGA7</accession>
<evidence type="ECO:0000256" key="2">
    <source>
        <dbReference type="SAM" id="Phobius"/>
    </source>
</evidence>
<evidence type="ECO:0000313" key="4">
    <source>
        <dbReference type="Proteomes" id="UP000198680"/>
    </source>
</evidence>
<protein>
    <recommendedName>
        <fullName evidence="5">Glycoprotein</fullName>
    </recommendedName>
</protein>
<dbReference type="Proteomes" id="UP000198680">
    <property type="component" value="Unassembled WGS sequence"/>
</dbReference>
<keyword evidence="2" id="KW-1133">Transmembrane helix</keyword>
<dbReference type="OrthoDB" id="3797035at2"/>
<evidence type="ECO:0000256" key="1">
    <source>
        <dbReference type="SAM" id="MobiDB-lite"/>
    </source>
</evidence>
<dbReference type="STRING" id="1137991.SAMN05660642_03377"/>
<dbReference type="EMBL" id="FNHE01000009">
    <property type="protein sequence ID" value="SDM83293.1"/>
    <property type="molecule type" value="Genomic_DNA"/>
</dbReference>
<dbReference type="Pfam" id="PF19516">
    <property type="entry name" value="DUF6049"/>
    <property type="match status" value="1"/>
</dbReference>
<keyword evidence="2" id="KW-0472">Membrane</keyword>
<sequence length="782" mass="79378">MRRRSVAGRSAARGHRRTTRGTTVVVALAGVLSAPLVALTPVAAAAPGDPAATEAPADDRPVTVRLTRLDPRTLLPGATVTVEGELTNSGTETLTDLDVRLQRGEPLDSRAELHAVDGDPDLTAAAATPFQDVAGELRPGDSVTFTLTTTTDALAIDRDGVYPVLLNLNGVGADGERRRVGELSTYLVQPSVVPATPTSVAWLWPLVERTHRDASGAFLDNGLTAEVAAGGRLDRALATVERLPETVPPEGGDPAPVVRVTLAVDPALVEELQVMADGPYAVAGDEDAGSGSDEAAAWLQRLRAVAADHPVVALPYGDVDADSLTGAGLAPVVTRSLAGSTEGTAQDDPDAPAAPPTGAPADVEADGTAGADILREVLGVDARTDLAWAVGGALRPETLGVLRDGGVEEVVLAPGGLTDGAAALGLEGPAAARTTVPTEGGEVPALVADPALGDLAGGAARAPGGSRAAEQRSIAELALLGLQPGGASAQQSVLVAPPREVDADPAGVSAMMAASARSPWLRPATVAELGDGPTTDTGELVTPADVGGLEAAGLTDVAAAVSIRDQLASAVAGDPDAALARWDAATARTTSAAWRDDPAGFTTAAADLRTTVDRLTDRVTLLSPADGTYSLASSDAPLVLTVSNDLPFALRVQLRVQTRGNALSVGDLGDQVLGPERRTTLQVPTQVRQSGRFGVAATLTTPDGAPLGDPVRLQVQSTAYGSISVVVTIGAAVLLGLLFLRRLVRYLLRRRRGTPGDEDGDLPGGPAPEGAAVPLPPTRSPV</sequence>
<dbReference type="RefSeq" id="WP_091220958.1">
    <property type="nucleotide sequence ID" value="NZ_FNHE01000009.1"/>
</dbReference>
<gene>
    <name evidence="3" type="ORF">SAMN05660642_03377</name>
</gene>
<reference evidence="4" key="1">
    <citation type="submission" date="2016-10" db="EMBL/GenBank/DDBJ databases">
        <authorList>
            <person name="Varghese N."/>
            <person name="Submissions S."/>
        </authorList>
    </citation>
    <scope>NUCLEOTIDE SEQUENCE [LARGE SCALE GENOMIC DNA]</scope>
    <source>
        <strain evidence="4">DSM 45419</strain>
    </source>
</reference>
<evidence type="ECO:0000313" key="3">
    <source>
        <dbReference type="EMBL" id="SDM83293.1"/>
    </source>
</evidence>
<dbReference type="InterPro" id="IPR046112">
    <property type="entry name" value="DUF6049"/>
</dbReference>
<keyword evidence="2" id="KW-0812">Transmembrane</keyword>